<dbReference type="Pfam" id="PF01757">
    <property type="entry name" value="Acyl_transf_3"/>
    <property type="match status" value="1"/>
</dbReference>
<dbReference type="InterPro" id="IPR052728">
    <property type="entry name" value="O2_lipid_transport_reg"/>
</dbReference>
<feature type="transmembrane region" description="Helical" evidence="1">
    <location>
        <begin position="310"/>
        <end position="332"/>
    </location>
</feature>
<evidence type="ECO:0000313" key="3">
    <source>
        <dbReference type="EMBL" id="KAG8225572.1"/>
    </source>
</evidence>
<accession>A0A8K0JZL4</accession>
<evidence type="ECO:0000313" key="4">
    <source>
        <dbReference type="Proteomes" id="UP000792457"/>
    </source>
</evidence>
<sequence length="422" mass="48320">MGQLLTCFSLPRNTNIIMDPTVGGDSVGAIHGLRFMGMDNKALAFRKAEGFMVQVVSNATLSVDTFFFISGFLLAYLYYKEKADKEQSKEKKKEVTFKSRVSEFFLMVLRRLTPTYMVVMGIADINMSWYNKTSFFTTTERADVVCSKYWWRNILYINNFFSREEMCMSWSWYLSNDMQFFILGTFLLLLSSSYFVLSTIILVIILVSSWILTGYISYIYGYIPTLDEQLAMLNILYDPPWTRVGPYLIGMCTGYLIVRLRGKLNISKNMVILLWVLGSLCNISVLFGLYERHISVLTSAFYVALSRTAWGLGLAWIIVACCTGHAGFMDSILSFGGWVPLSRLTYGAYLLNPLLMSSVYLSSERAWHIDFLPLAAVFLGHTCITYFCSYFLSLTLETPCILLMRWVMRSTNQRKPVRGRTT</sequence>
<feature type="transmembrane region" description="Helical" evidence="1">
    <location>
        <begin position="197"/>
        <end position="220"/>
    </location>
</feature>
<reference evidence="3" key="2">
    <citation type="submission" date="2017-10" db="EMBL/GenBank/DDBJ databases">
        <title>Ladona fulva Genome sequencing and assembly.</title>
        <authorList>
            <person name="Murali S."/>
            <person name="Richards S."/>
            <person name="Bandaranaike D."/>
            <person name="Bellair M."/>
            <person name="Blankenburg K."/>
            <person name="Chao H."/>
            <person name="Dinh H."/>
            <person name="Doddapaneni H."/>
            <person name="Dugan-Rocha S."/>
            <person name="Elkadiri S."/>
            <person name="Gnanaolivu R."/>
            <person name="Hernandez B."/>
            <person name="Skinner E."/>
            <person name="Javaid M."/>
            <person name="Lee S."/>
            <person name="Li M."/>
            <person name="Ming W."/>
            <person name="Munidasa M."/>
            <person name="Muniz J."/>
            <person name="Nguyen L."/>
            <person name="Hughes D."/>
            <person name="Osuji N."/>
            <person name="Pu L.-L."/>
            <person name="Puazo M."/>
            <person name="Qu C."/>
            <person name="Quiroz J."/>
            <person name="Raj R."/>
            <person name="Weissenberger G."/>
            <person name="Xin Y."/>
            <person name="Zou X."/>
            <person name="Han Y."/>
            <person name="Worley K."/>
            <person name="Muzny D."/>
            <person name="Gibbs R."/>
        </authorList>
    </citation>
    <scope>NUCLEOTIDE SEQUENCE</scope>
    <source>
        <strain evidence="3">Sampled in the wild</strain>
    </source>
</reference>
<proteinExistence type="predicted"/>
<name>A0A8K0JZL4_LADFU</name>
<keyword evidence="1" id="KW-0812">Transmembrane</keyword>
<dbReference type="OrthoDB" id="207378at2759"/>
<dbReference type="InterPro" id="IPR002656">
    <property type="entry name" value="Acyl_transf_3_dom"/>
</dbReference>
<feature type="transmembrane region" description="Helical" evidence="1">
    <location>
        <begin position="240"/>
        <end position="258"/>
    </location>
</feature>
<dbReference type="PANTHER" id="PTHR11161">
    <property type="entry name" value="O-ACYLTRANSFERASE"/>
    <property type="match status" value="1"/>
</dbReference>
<reference evidence="3" key="1">
    <citation type="submission" date="2013-04" db="EMBL/GenBank/DDBJ databases">
        <authorList>
            <person name="Qu J."/>
            <person name="Murali S.C."/>
            <person name="Bandaranaike D."/>
            <person name="Bellair M."/>
            <person name="Blankenburg K."/>
            <person name="Chao H."/>
            <person name="Dinh H."/>
            <person name="Doddapaneni H."/>
            <person name="Downs B."/>
            <person name="Dugan-Rocha S."/>
            <person name="Elkadiri S."/>
            <person name="Gnanaolivu R.D."/>
            <person name="Hernandez B."/>
            <person name="Javaid M."/>
            <person name="Jayaseelan J.C."/>
            <person name="Lee S."/>
            <person name="Li M."/>
            <person name="Ming W."/>
            <person name="Munidasa M."/>
            <person name="Muniz J."/>
            <person name="Nguyen L."/>
            <person name="Ongeri F."/>
            <person name="Osuji N."/>
            <person name="Pu L.-L."/>
            <person name="Puazo M."/>
            <person name="Qu C."/>
            <person name="Quiroz J."/>
            <person name="Raj R."/>
            <person name="Weissenberger G."/>
            <person name="Xin Y."/>
            <person name="Zou X."/>
            <person name="Han Y."/>
            <person name="Richards S."/>
            <person name="Worley K."/>
            <person name="Muzny D."/>
            <person name="Gibbs R."/>
        </authorList>
    </citation>
    <scope>NUCLEOTIDE SEQUENCE</scope>
    <source>
        <strain evidence="3">Sampled in the wild</strain>
    </source>
</reference>
<feature type="transmembrane region" description="Helical" evidence="1">
    <location>
        <begin position="374"/>
        <end position="396"/>
    </location>
</feature>
<feature type="domain" description="Acyltransferase 3" evidence="2">
    <location>
        <begin position="30"/>
        <end position="392"/>
    </location>
</feature>
<dbReference type="GO" id="GO:0016747">
    <property type="term" value="F:acyltransferase activity, transferring groups other than amino-acyl groups"/>
    <property type="evidence" value="ECO:0007669"/>
    <property type="project" value="InterPro"/>
</dbReference>
<dbReference type="EMBL" id="KZ308242">
    <property type="protein sequence ID" value="KAG8225572.1"/>
    <property type="molecule type" value="Genomic_DNA"/>
</dbReference>
<dbReference type="AlphaFoldDB" id="A0A8K0JZL4"/>
<protein>
    <recommendedName>
        <fullName evidence="2">Acyltransferase 3 domain-containing protein</fullName>
    </recommendedName>
</protein>
<feature type="transmembrane region" description="Helical" evidence="1">
    <location>
        <begin position="59"/>
        <end position="79"/>
    </location>
</feature>
<keyword evidence="1" id="KW-1133">Transmembrane helix</keyword>
<gene>
    <name evidence="3" type="ORF">J437_LFUL002089</name>
</gene>
<feature type="transmembrane region" description="Helical" evidence="1">
    <location>
        <begin position="270"/>
        <end position="290"/>
    </location>
</feature>
<keyword evidence="4" id="KW-1185">Reference proteome</keyword>
<evidence type="ECO:0000256" key="1">
    <source>
        <dbReference type="SAM" id="Phobius"/>
    </source>
</evidence>
<keyword evidence="1" id="KW-0472">Membrane</keyword>
<feature type="transmembrane region" description="Helical" evidence="1">
    <location>
        <begin position="100"/>
        <end position="123"/>
    </location>
</feature>
<feature type="transmembrane region" description="Helical" evidence="1">
    <location>
        <begin position="344"/>
        <end position="362"/>
    </location>
</feature>
<dbReference type="PANTHER" id="PTHR11161:SF72">
    <property type="entry name" value="FI21449P1"/>
    <property type="match status" value="1"/>
</dbReference>
<dbReference type="Proteomes" id="UP000792457">
    <property type="component" value="Unassembled WGS sequence"/>
</dbReference>
<comment type="caution">
    <text evidence="3">The sequence shown here is derived from an EMBL/GenBank/DDBJ whole genome shotgun (WGS) entry which is preliminary data.</text>
</comment>
<evidence type="ECO:0000259" key="2">
    <source>
        <dbReference type="Pfam" id="PF01757"/>
    </source>
</evidence>
<organism evidence="3 4">
    <name type="scientific">Ladona fulva</name>
    <name type="common">Scarce chaser dragonfly</name>
    <name type="synonym">Libellula fulva</name>
    <dbReference type="NCBI Taxonomy" id="123851"/>
    <lineage>
        <taxon>Eukaryota</taxon>
        <taxon>Metazoa</taxon>
        <taxon>Ecdysozoa</taxon>
        <taxon>Arthropoda</taxon>
        <taxon>Hexapoda</taxon>
        <taxon>Insecta</taxon>
        <taxon>Pterygota</taxon>
        <taxon>Palaeoptera</taxon>
        <taxon>Odonata</taxon>
        <taxon>Epiprocta</taxon>
        <taxon>Anisoptera</taxon>
        <taxon>Libelluloidea</taxon>
        <taxon>Libellulidae</taxon>
        <taxon>Ladona</taxon>
    </lineage>
</organism>
<feature type="transmembrane region" description="Helical" evidence="1">
    <location>
        <begin position="170"/>
        <end position="190"/>
    </location>
</feature>